<name>A0A7J7LV51_9MAGN</name>
<evidence type="ECO:0000313" key="3">
    <source>
        <dbReference type="Proteomes" id="UP000541444"/>
    </source>
</evidence>
<dbReference type="EMBL" id="JACGCM010001965">
    <property type="protein sequence ID" value="KAF6146536.1"/>
    <property type="molecule type" value="Genomic_DNA"/>
</dbReference>
<dbReference type="AlphaFoldDB" id="A0A7J7LV51"/>
<keyword evidence="1" id="KW-0812">Transmembrane</keyword>
<sequence length="51" mass="5635">MSLQGGWTNTGVRCVAAAAVVEWLIGAFVYIYNKHAMGRRIMEHPAVVVYP</sequence>
<gene>
    <name evidence="2" type="ORF">GIB67_008822</name>
</gene>
<keyword evidence="1" id="KW-0472">Membrane</keyword>
<evidence type="ECO:0000313" key="2">
    <source>
        <dbReference type="EMBL" id="KAF6146536.1"/>
    </source>
</evidence>
<dbReference type="OrthoDB" id="4412445at2759"/>
<evidence type="ECO:0000256" key="1">
    <source>
        <dbReference type="SAM" id="Phobius"/>
    </source>
</evidence>
<dbReference type="Proteomes" id="UP000541444">
    <property type="component" value="Unassembled WGS sequence"/>
</dbReference>
<protein>
    <submittedName>
        <fullName evidence="2">Uncharacterized protein</fullName>
    </submittedName>
</protein>
<reference evidence="2 3" key="1">
    <citation type="journal article" date="2020" name="IScience">
        <title>Genome Sequencing of the Endangered Kingdonia uniflora (Circaeasteraceae, Ranunculales) Reveals Potential Mechanisms of Evolutionary Specialization.</title>
        <authorList>
            <person name="Sun Y."/>
            <person name="Deng T."/>
            <person name="Zhang A."/>
            <person name="Moore M.J."/>
            <person name="Landis J.B."/>
            <person name="Lin N."/>
            <person name="Zhang H."/>
            <person name="Zhang X."/>
            <person name="Huang J."/>
            <person name="Zhang X."/>
            <person name="Sun H."/>
            <person name="Wang H."/>
        </authorList>
    </citation>
    <scope>NUCLEOTIDE SEQUENCE [LARGE SCALE GENOMIC DNA]</scope>
    <source>
        <strain evidence="2">TB1705</strain>
        <tissue evidence="2">Leaf</tissue>
    </source>
</reference>
<comment type="caution">
    <text evidence="2">The sequence shown here is derived from an EMBL/GenBank/DDBJ whole genome shotgun (WGS) entry which is preliminary data.</text>
</comment>
<accession>A0A7J7LV51</accession>
<feature type="transmembrane region" description="Helical" evidence="1">
    <location>
        <begin position="12"/>
        <end position="32"/>
    </location>
</feature>
<organism evidence="2 3">
    <name type="scientific">Kingdonia uniflora</name>
    <dbReference type="NCBI Taxonomy" id="39325"/>
    <lineage>
        <taxon>Eukaryota</taxon>
        <taxon>Viridiplantae</taxon>
        <taxon>Streptophyta</taxon>
        <taxon>Embryophyta</taxon>
        <taxon>Tracheophyta</taxon>
        <taxon>Spermatophyta</taxon>
        <taxon>Magnoliopsida</taxon>
        <taxon>Ranunculales</taxon>
        <taxon>Circaeasteraceae</taxon>
        <taxon>Kingdonia</taxon>
    </lineage>
</organism>
<keyword evidence="1" id="KW-1133">Transmembrane helix</keyword>
<keyword evidence="3" id="KW-1185">Reference proteome</keyword>
<proteinExistence type="predicted"/>